<keyword evidence="3 5" id="KW-1133">Transmembrane helix</keyword>
<feature type="transmembrane region" description="Helical" evidence="5">
    <location>
        <begin position="50"/>
        <end position="71"/>
    </location>
</feature>
<evidence type="ECO:0000256" key="3">
    <source>
        <dbReference type="ARBA" id="ARBA00022989"/>
    </source>
</evidence>
<dbReference type="NCBIfam" id="NF001325">
    <property type="entry name" value="PRK00259.1-3"/>
    <property type="match status" value="1"/>
</dbReference>
<comment type="function">
    <text evidence="5">Plays a role in cell envelope biogenesis, maintenance of cell envelope integrity and membrane homeostasis.</text>
</comment>
<evidence type="ECO:0000256" key="4">
    <source>
        <dbReference type="ARBA" id="ARBA00023136"/>
    </source>
</evidence>
<dbReference type="PANTHER" id="PTHR36917:SF1">
    <property type="entry name" value="INNER MEMBRANE-SPANNING PROTEIN YCIB"/>
    <property type="match status" value="1"/>
</dbReference>
<feature type="transmembrane region" description="Helical" evidence="5">
    <location>
        <begin position="183"/>
        <end position="201"/>
    </location>
</feature>
<dbReference type="RefSeq" id="WP_070247748.1">
    <property type="nucleotide sequence ID" value="NZ_LROM01000077.1"/>
</dbReference>
<evidence type="ECO:0000256" key="1">
    <source>
        <dbReference type="ARBA" id="ARBA00022475"/>
    </source>
</evidence>
<evidence type="ECO:0000256" key="2">
    <source>
        <dbReference type="ARBA" id="ARBA00022692"/>
    </source>
</evidence>
<keyword evidence="2 5" id="KW-0812">Transmembrane</keyword>
<accession>A0A1E7WS26</accession>
<reference evidence="7" key="1">
    <citation type="journal article" date="2016" name="Front. Microbiol.">
        <title>Molecular Keys to the Janthinobacterium and Duganella spp. Interaction with the Plant Pathogen Fusarium graminearum.</title>
        <authorList>
            <person name="Haack F.S."/>
            <person name="Poehlein A."/>
            <person name="Kroger C."/>
            <person name="Voigt C.A."/>
            <person name="Piepenbring M."/>
            <person name="Bode H.B."/>
            <person name="Daniel R."/>
            <person name="Schafer W."/>
            <person name="Streit W.R."/>
        </authorList>
    </citation>
    <scope>NUCLEOTIDE SEQUENCE [LARGE SCALE GENOMIC DNA]</scope>
    <source>
        <strain evidence="7">T54</strain>
    </source>
</reference>
<evidence type="ECO:0000313" key="7">
    <source>
        <dbReference type="Proteomes" id="UP000175989"/>
    </source>
</evidence>
<keyword evidence="1 5" id="KW-1003">Cell membrane</keyword>
<dbReference type="OrthoDB" id="9788219at2"/>
<organism evidence="6 7">
    <name type="scientific">Duganella phyllosphaerae</name>
    <dbReference type="NCBI Taxonomy" id="762836"/>
    <lineage>
        <taxon>Bacteria</taxon>
        <taxon>Pseudomonadati</taxon>
        <taxon>Pseudomonadota</taxon>
        <taxon>Betaproteobacteria</taxon>
        <taxon>Burkholderiales</taxon>
        <taxon>Oxalobacteraceae</taxon>
        <taxon>Telluria group</taxon>
        <taxon>Duganella</taxon>
    </lineage>
</organism>
<dbReference type="PATRIC" id="fig|762836.4.peg.2138"/>
<keyword evidence="5" id="KW-0997">Cell inner membrane</keyword>
<evidence type="ECO:0000313" key="6">
    <source>
        <dbReference type="EMBL" id="OFA02176.1"/>
    </source>
</evidence>
<feature type="transmembrane region" description="Helical" evidence="5">
    <location>
        <begin position="109"/>
        <end position="125"/>
    </location>
</feature>
<dbReference type="AlphaFoldDB" id="A0A1E7WS26"/>
<dbReference type="EMBL" id="LROM01000077">
    <property type="protein sequence ID" value="OFA02176.1"/>
    <property type="molecule type" value="Genomic_DNA"/>
</dbReference>
<dbReference type="HAMAP" id="MF_00189">
    <property type="entry name" value="YciB"/>
    <property type="match status" value="1"/>
</dbReference>
<gene>
    <name evidence="5 6" type="primary">yciB</name>
    <name evidence="6" type="ORF">DUPY_20630</name>
</gene>
<keyword evidence="4 5" id="KW-0472">Membrane</keyword>
<feature type="transmembrane region" description="Helical" evidence="5">
    <location>
        <begin position="78"/>
        <end position="97"/>
    </location>
</feature>
<dbReference type="Proteomes" id="UP000175989">
    <property type="component" value="Unassembled WGS sequence"/>
</dbReference>
<name>A0A1E7WS26_9BURK</name>
<comment type="caution">
    <text evidence="6">The sequence shown here is derived from an EMBL/GenBank/DDBJ whole genome shotgun (WGS) entry which is preliminary data.</text>
</comment>
<protein>
    <recommendedName>
        <fullName evidence="5">Inner membrane-spanning protein YciB</fullName>
    </recommendedName>
</protein>
<feature type="transmembrane region" description="Helical" evidence="5">
    <location>
        <begin position="150"/>
        <end position="171"/>
    </location>
</feature>
<keyword evidence="7" id="KW-1185">Reference proteome</keyword>
<proteinExistence type="inferred from homology"/>
<dbReference type="Pfam" id="PF04279">
    <property type="entry name" value="IspA"/>
    <property type="match status" value="1"/>
</dbReference>
<comment type="subcellular location">
    <subcellularLocation>
        <location evidence="5">Cell inner membrane</location>
        <topology evidence="5">Multi-pass membrane protein</topology>
    </subcellularLocation>
</comment>
<sequence>MKFLFDLFPVILFFAAYKLAGMHAEAAQVFTNTYLGSIISGGSVTPDQAPIVLATVVGILATVLQIAYLKVRGRKVEGVMWFSLAMFVFFGGLTIYLHDEAFVKWKLSIVYWSFAVGLLVSDLVFKKNLMRKSMSEFVELPDAGWTRINLAWIAFFTVMGVLNWYVAFVLFKGNTDAWVNFKMFGTTALMFVFIIGQTVYLSRHMKEQA</sequence>
<dbReference type="InterPro" id="IPR006008">
    <property type="entry name" value="YciB"/>
</dbReference>
<dbReference type="PANTHER" id="PTHR36917">
    <property type="entry name" value="INTRACELLULAR SEPTATION PROTEIN A-RELATED"/>
    <property type="match status" value="1"/>
</dbReference>
<evidence type="ECO:0000256" key="5">
    <source>
        <dbReference type="HAMAP-Rule" id="MF_00189"/>
    </source>
</evidence>
<dbReference type="GO" id="GO:0005886">
    <property type="term" value="C:plasma membrane"/>
    <property type="evidence" value="ECO:0007669"/>
    <property type="project" value="UniProtKB-SubCell"/>
</dbReference>
<comment type="similarity">
    <text evidence="5">Belongs to the YciB family.</text>
</comment>